<comment type="caution">
    <text evidence="1">The sequence shown here is derived from an EMBL/GenBank/DDBJ whole genome shotgun (WGS) entry which is preliminary data.</text>
</comment>
<gene>
    <name evidence="1" type="ORF">LCGC14_0948920</name>
</gene>
<proteinExistence type="predicted"/>
<accession>A0A0F9R1E1</accession>
<reference evidence="1" key="1">
    <citation type="journal article" date="2015" name="Nature">
        <title>Complex archaea that bridge the gap between prokaryotes and eukaryotes.</title>
        <authorList>
            <person name="Spang A."/>
            <person name="Saw J.H."/>
            <person name="Jorgensen S.L."/>
            <person name="Zaremba-Niedzwiedzka K."/>
            <person name="Martijn J."/>
            <person name="Lind A.E."/>
            <person name="van Eijk R."/>
            <person name="Schleper C."/>
            <person name="Guy L."/>
            <person name="Ettema T.J."/>
        </authorList>
    </citation>
    <scope>NUCLEOTIDE SEQUENCE</scope>
</reference>
<dbReference type="EMBL" id="LAZR01003364">
    <property type="protein sequence ID" value="KKN19136.1"/>
    <property type="molecule type" value="Genomic_DNA"/>
</dbReference>
<evidence type="ECO:0008006" key="2">
    <source>
        <dbReference type="Google" id="ProtNLM"/>
    </source>
</evidence>
<evidence type="ECO:0000313" key="1">
    <source>
        <dbReference type="EMBL" id="KKN19136.1"/>
    </source>
</evidence>
<protein>
    <recommendedName>
        <fullName evidence="2">dATP/dGTP diphosphohydrolase N-terminal domain-containing protein</fullName>
    </recommendedName>
</protein>
<organism evidence="1">
    <name type="scientific">marine sediment metagenome</name>
    <dbReference type="NCBI Taxonomy" id="412755"/>
    <lineage>
        <taxon>unclassified sequences</taxon>
        <taxon>metagenomes</taxon>
        <taxon>ecological metagenomes</taxon>
    </lineage>
</organism>
<name>A0A0F9R1E1_9ZZZZ</name>
<dbReference type="AlphaFoldDB" id="A0A0F9R1E1"/>
<sequence>MREFKTGATRDTMKGKLSYVKALSPIVLQRYVQYLDAHRKQADGLMREFDNWKQGIPKEAYLDGLGRHFVAAWLLEHGFPASDNHGPVTLENSLCGIIFNAMGWLHELLKTDVQPFVVPEGWKISFGGKTCGWFIKTEMNEYLHKDNELHKNTTGWDNHKFGKAPGYWSTEKETEAALAAYLEKTESEATE</sequence>